<comment type="caution">
    <text evidence="3">The sequence shown here is derived from an EMBL/GenBank/DDBJ whole genome shotgun (WGS) entry which is preliminary data.</text>
</comment>
<sequence>MAFMNTVWKRVYAYPFAAWGIALGSLGPLIVLTVPPLQRKLGYVKPERVPTSYPLPNRPRRPTPGFED</sequence>
<name>A0A9W8DVA9_9FUNG</name>
<keyword evidence="4" id="KW-1185">Reference proteome</keyword>
<keyword evidence="2" id="KW-1133">Transmembrane helix</keyword>
<proteinExistence type="predicted"/>
<organism evidence="3 4">
    <name type="scientific">Mycoemilia scoparia</name>
    <dbReference type="NCBI Taxonomy" id="417184"/>
    <lineage>
        <taxon>Eukaryota</taxon>
        <taxon>Fungi</taxon>
        <taxon>Fungi incertae sedis</taxon>
        <taxon>Zoopagomycota</taxon>
        <taxon>Kickxellomycotina</taxon>
        <taxon>Kickxellomycetes</taxon>
        <taxon>Kickxellales</taxon>
        <taxon>Kickxellaceae</taxon>
        <taxon>Mycoemilia</taxon>
    </lineage>
</organism>
<dbReference type="PANTHER" id="PTHR38488:SF1">
    <property type="entry name" value="OXIDOREDUCTASE 9.5 KDA SUBUNIT, PUTATIVE (AFU_ORTHOLOGUE AFUA_5G08980)-RELATED"/>
    <property type="match status" value="1"/>
</dbReference>
<evidence type="ECO:0000313" key="3">
    <source>
        <dbReference type="EMBL" id="KAJ1919759.1"/>
    </source>
</evidence>
<feature type="transmembrane region" description="Helical" evidence="2">
    <location>
        <begin position="12"/>
        <end position="34"/>
    </location>
</feature>
<gene>
    <name evidence="3" type="primary">N19M</name>
    <name evidence="3" type="ORF">H4219_001788</name>
</gene>
<reference evidence="3" key="1">
    <citation type="submission" date="2022-07" db="EMBL/GenBank/DDBJ databases">
        <title>Phylogenomic reconstructions and comparative analyses of Kickxellomycotina fungi.</title>
        <authorList>
            <person name="Reynolds N.K."/>
            <person name="Stajich J.E."/>
            <person name="Barry K."/>
            <person name="Grigoriev I.V."/>
            <person name="Crous P."/>
            <person name="Smith M.E."/>
        </authorList>
    </citation>
    <scope>NUCLEOTIDE SEQUENCE</scope>
    <source>
        <strain evidence="3">NBRC 100468</strain>
    </source>
</reference>
<protein>
    <submittedName>
        <fullName evidence="3">N19m, NADH-ubiquinone oxidoreductase 9.5 kDa subunit</fullName>
    </submittedName>
</protein>
<feature type="region of interest" description="Disordered" evidence="1">
    <location>
        <begin position="48"/>
        <end position="68"/>
    </location>
</feature>
<dbReference type="OrthoDB" id="2093409at2759"/>
<evidence type="ECO:0000256" key="1">
    <source>
        <dbReference type="SAM" id="MobiDB-lite"/>
    </source>
</evidence>
<keyword evidence="2" id="KW-0812">Transmembrane</keyword>
<accession>A0A9W8DVA9</accession>
<evidence type="ECO:0000313" key="4">
    <source>
        <dbReference type="Proteomes" id="UP001150538"/>
    </source>
</evidence>
<dbReference type="PANTHER" id="PTHR38488">
    <property type="entry name" value="OXIDOREDUCTASE 9.5 KDA SUBUNIT, PUTATIVE (AFU_ORTHOLOGUE AFUA_5G08980)-RELATED"/>
    <property type="match status" value="1"/>
</dbReference>
<dbReference type="InterPro" id="IPR039961">
    <property type="entry name" value="Nuo9.5"/>
</dbReference>
<dbReference type="AlphaFoldDB" id="A0A9W8DVA9"/>
<dbReference type="CDD" id="cd22903">
    <property type="entry name" value="NI9M"/>
    <property type="match status" value="1"/>
</dbReference>
<evidence type="ECO:0000256" key="2">
    <source>
        <dbReference type="SAM" id="Phobius"/>
    </source>
</evidence>
<keyword evidence="2" id="KW-0472">Membrane</keyword>
<dbReference type="Proteomes" id="UP001150538">
    <property type="component" value="Unassembled WGS sequence"/>
</dbReference>
<dbReference type="EMBL" id="JANBPU010000022">
    <property type="protein sequence ID" value="KAJ1919759.1"/>
    <property type="molecule type" value="Genomic_DNA"/>
</dbReference>